<keyword evidence="2" id="KW-0614">Plasmid</keyword>
<accession>A0AAU9CRD7</accession>
<gene>
    <name evidence="2" type="ORF">FUAX_51500</name>
</gene>
<sequence length="760" mass="86669">MGAAKEPPAPFTPSLSKHDFLLKVREIDYESEEKKAIAYPQDILDIASALEHYHGLVASSGPLLKDKDAQDSEVFRSIRERWNALEMIDQAIFRWNANHLIPARRLSFFRHLSVMEDLLREVNETRVGIVKLMERLKIPPYPNAIRTDYNARRFNELWKAQLDGRFLKCDWSGPIGERRRFDLNAHVLRLILSDTTNSLVSEVAGQLDINEKPAIYLYDDPNGLPFVQLPALLIRTEGVKRTRITKSPLVPGLLEGRMYVPSGCEQGTAGHRGDKLLSFYPPILHLANVLEGSKATNIGRKGYRPEIENQLRTELKLPPMASWEYHVRTPDEYALVDEFDGLVVDSLEELSLQQGKRKPENATVAPPQPTPNRMGRGRFDRNWRSELISRVKPRLTPETSEPKPINEKLSGLLEKVRDYKAIGDGTQASVFRLSMSRWGDKNGLILKVLREGSFSSVAEKEDFAAKFLLEMKSPRVLSQASHLISRASPEFQQLLSFADSHRDKALSLSLRTFLASGMEHVIIFREAVGMPLALVQGELASELDLGKSGKFFRALGELAFYDVILGNSDRVLRGIHPSNVFIDHDRPFHLAISAVDHTLDFSWMYAYVRDLNKRSKDGDNVLSSFDLRLLILSPWQDFKKVEKVVADTKTDCSKLLEDMILKWRPQSGFLPVASLFAKFQNAEGAQYPIKVYAQQLHWFEDGFTRGAVNLYEKRELIENLKKQNYPRFQIDATVFFHQCDKVIELVEQRYAELKATLPSW</sequence>
<feature type="region of interest" description="Disordered" evidence="1">
    <location>
        <begin position="352"/>
        <end position="378"/>
    </location>
</feature>
<organism evidence="2 3">
    <name type="scientific">Fulvitalea axinellae</name>
    <dbReference type="NCBI Taxonomy" id="1182444"/>
    <lineage>
        <taxon>Bacteria</taxon>
        <taxon>Pseudomonadati</taxon>
        <taxon>Bacteroidota</taxon>
        <taxon>Cytophagia</taxon>
        <taxon>Cytophagales</taxon>
        <taxon>Persicobacteraceae</taxon>
        <taxon>Fulvitalea</taxon>
    </lineage>
</organism>
<geneLocation type="plasmid" evidence="2 3">
    <name>pFA6</name>
</geneLocation>
<proteinExistence type="predicted"/>
<evidence type="ECO:0000313" key="3">
    <source>
        <dbReference type="Proteomes" id="UP001348817"/>
    </source>
</evidence>
<name>A0AAU9CRD7_9BACT</name>
<dbReference type="Proteomes" id="UP001348817">
    <property type="component" value="Plasmid pFA6"/>
</dbReference>
<dbReference type="AlphaFoldDB" id="A0AAU9CRD7"/>
<dbReference type="RefSeq" id="WP_338396020.1">
    <property type="nucleotide sequence ID" value="NZ_AP025320.1"/>
</dbReference>
<dbReference type="EMBL" id="AP025320">
    <property type="protein sequence ID" value="BDD12718.1"/>
    <property type="molecule type" value="Genomic_DNA"/>
</dbReference>
<keyword evidence="3" id="KW-1185">Reference proteome</keyword>
<reference evidence="2 3" key="1">
    <citation type="submission" date="2021-12" db="EMBL/GenBank/DDBJ databases">
        <title>Genome sequencing of bacteria with rrn-lacking chromosome and rrn-plasmid.</title>
        <authorList>
            <person name="Anda M."/>
            <person name="Iwasaki W."/>
        </authorList>
    </citation>
    <scope>NUCLEOTIDE SEQUENCE [LARGE SCALE GENOMIC DNA]</scope>
    <source>
        <strain evidence="2 3">DSM 100852</strain>
        <plasmid evidence="2 3">pFA6</plasmid>
    </source>
</reference>
<evidence type="ECO:0000313" key="2">
    <source>
        <dbReference type="EMBL" id="BDD12718.1"/>
    </source>
</evidence>
<evidence type="ECO:0000256" key="1">
    <source>
        <dbReference type="SAM" id="MobiDB-lite"/>
    </source>
</evidence>
<protein>
    <submittedName>
        <fullName evidence="2">Uncharacterized protein</fullName>
    </submittedName>
</protein>
<dbReference type="KEGG" id="fax:FUAX_51500"/>